<comment type="subcellular location">
    <subcellularLocation>
        <location evidence="1">Cell outer membrane</location>
    </subcellularLocation>
</comment>
<feature type="signal peptide" evidence="6">
    <location>
        <begin position="1"/>
        <end position="20"/>
    </location>
</feature>
<evidence type="ECO:0000313" key="9">
    <source>
        <dbReference type="EMBL" id="KKB55627.1"/>
    </source>
</evidence>
<evidence type="ECO:0000256" key="5">
    <source>
        <dbReference type="ARBA" id="ARBA00023237"/>
    </source>
</evidence>
<comment type="similarity">
    <text evidence="2">Belongs to the SusD family.</text>
</comment>
<keyword evidence="3 6" id="KW-0732">Signal</keyword>
<dbReference type="EMBL" id="AQHW01000015">
    <property type="protein sequence ID" value="KKB55627.1"/>
    <property type="molecule type" value="Genomic_DNA"/>
</dbReference>
<reference evidence="9 10" key="1">
    <citation type="submission" date="2013-04" db="EMBL/GenBank/DDBJ databases">
        <title>The Genome Sequence of Parabacteroides gordonii DSM 23371.</title>
        <authorList>
            <consortium name="The Broad Institute Genomics Platform"/>
            <person name="Earl A."/>
            <person name="Ward D."/>
            <person name="Feldgarden M."/>
            <person name="Gevers D."/>
            <person name="Martens E."/>
            <person name="Sakamoto M."/>
            <person name="Benno Y."/>
            <person name="Suzuki N."/>
            <person name="Matsunaga N."/>
            <person name="Koshihara K."/>
            <person name="Seki M."/>
            <person name="Komiya H."/>
            <person name="Walker B."/>
            <person name="Young S."/>
            <person name="Zeng Q."/>
            <person name="Gargeya S."/>
            <person name="Fitzgerald M."/>
            <person name="Haas B."/>
            <person name="Abouelleil A."/>
            <person name="Allen A.W."/>
            <person name="Alvarado L."/>
            <person name="Arachchi H.M."/>
            <person name="Berlin A.M."/>
            <person name="Chapman S.B."/>
            <person name="Gainer-Dewar J."/>
            <person name="Goldberg J."/>
            <person name="Griggs A."/>
            <person name="Gujja S."/>
            <person name="Hansen M."/>
            <person name="Howarth C."/>
            <person name="Imamovic A."/>
            <person name="Ireland A."/>
            <person name="Larimer J."/>
            <person name="McCowan C."/>
            <person name="Murphy C."/>
            <person name="Pearson M."/>
            <person name="Poon T.W."/>
            <person name="Priest M."/>
            <person name="Roberts A."/>
            <person name="Saif S."/>
            <person name="Shea T."/>
            <person name="Sisk P."/>
            <person name="Sykes S."/>
            <person name="Wortman J."/>
            <person name="Nusbaum C."/>
            <person name="Birren B."/>
        </authorList>
    </citation>
    <scope>NUCLEOTIDE SEQUENCE [LARGE SCALE GENOMIC DNA]</scope>
    <source>
        <strain evidence="9 10">MS-1</strain>
    </source>
</reference>
<dbReference type="InterPro" id="IPR033985">
    <property type="entry name" value="SusD-like_N"/>
</dbReference>
<keyword evidence="5" id="KW-0998">Cell outer membrane</keyword>
<name>A0A0F5JDV3_9BACT</name>
<dbReference type="PROSITE" id="PS51257">
    <property type="entry name" value="PROKAR_LIPOPROTEIN"/>
    <property type="match status" value="1"/>
</dbReference>
<evidence type="ECO:0000256" key="6">
    <source>
        <dbReference type="SAM" id="SignalP"/>
    </source>
</evidence>
<dbReference type="Pfam" id="PF07980">
    <property type="entry name" value="SusD_RagB"/>
    <property type="match status" value="1"/>
</dbReference>
<evidence type="ECO:0000259" key="7">
    <source>
        <dbReference type="Pfam" id="PF07980"/>
    </source>
</evidence>
<protein>
    <recommendedName>
        <fullName evidence="11">RagB/SusD domain-containing protein</fullName>
    </recommendedName>
</protein>
<organism evidence="9 10">
    <name type="scientific">Parabacteroides gordonii MS-1 = DSM 23371</name>
    <dbReference type="NCBI Taxonomy" id="1203610"/>
    <lineage>
        <taxon>Bacteria</taxon>
        <taxon>Pseudomonadati</taxon>
        <taxon>Bacteroidota</taxon>
        <taxon>Bacteroidia</taxon>
        <taxon>Bacteroidales</taxon>
        <taxon>Tannerellaceae</taxon>
        <taxon>Parabacteroides</taxon>
    </lineage>
</organism>
<dbReference type="SUPFAM" id="SSF48452">
    <property type="entry name" value="TPR-like"/>
    <property type="match status" value="1"/>
</dbReference>
<dbReference type="Proteomes" id="UP000033035">
    <property type="component" value="Unassembled WGS sequence"/>
</dbReference>
<keyword evidence="4" id="KW-0472">Membrane</keyword>
<evidence type="ECO:0000256" key="4">
    <source>
        <dbReference type="ARBA" id="ARBA00023136"/>
    </source>
</evidence>
<evidence type="ECO:0000313" key="10">
    <source>
        <dbReference type="Proteomes" id="UP000033035"/>
    </source>
</evidence>
<dbReference type="GO" id="GO:0009279">
    <property type="term" value="C:cell outer membrane"/>
    <property type="evidence" value="ECO:0007669"/>
    <property type="project" value="UniProtKB-SubCell"/>
</dbReference>
<evidence type="ECO:0000256" key="3">
    <source>
        <dbReference type="ARBA" id="ARBA00022729"/>
    </source>
</evidence>
<dbReference type="AlphaFoldDB" id="A0A0F5JDV3"/>
<dbReference type="Gene3D" id="1.25.40.390">
    <property type="match status" value="2"/>
</dbReference>
<dbReference type="STRING" id="1203610.HMPREF1536_03099"/>
<dbReference type="InterPro" id="IPR012944">
    <property type="entry name" value="SusD_RagB_dom"/>
</dbReference>
<sequence>MKTLKYILLFAGVLSFSACNSWLDEDPEYSINTNTAFATKESAQMALQGCYGYMANDNGYGQAWQELMISASGFGWYQTNGNDQDDYTSLRAIPASTLINMAWTGMYKVIGETNAFIANMEESPLDESVKTSMLAEAKFLRALAYYNVVTTWGDAPFKTTPSASDAVALPRVEKATILAQVEKDWTDAFNDLPEKATDGFASKWAAKAFLGKLYYTIAAQGDQAAWEKAKACFDEVYNKGIYALQPKFGDLFANNVTGSKESIFQMNYAVSGVSRNRGSWLFAPTNSTTGKSWSRIRASKALYDYFRGTYPGDARLEVTFQSKWRNYTANGQVAAQVEPVPSARDTTYAYPLVSYDSKETPEGWSKSKLLVAEIPYEQLPDPANPSAKELSSGKYAGMDELVKKYSENTGDNQGWPYFKKPIDQVVSAQNSHKNIFIYRYADMLLMMADVYNELGDKNKAIDLADEVLSRARQSGSQPSEQPARWNSSLSKDQIKEKIYFERIFEFSGEPGMYQIVRSRGTEMLKKALELNNNHELVLLHNANTATGVNNFRDRYYNNGDLSEDFLKKNLLLPIPKNEIDTNSAIDFSDNNFGY</sequence>
<accession>A0A0F5JDV3</accession>
<gene>
    <name evidence="9" type="ORF">HMPREF1536_03099</name>
</gene>
<comment type="caution">
    <text evidence="9">The sequence shown here is derived from an EMBL/GenBank/DDBJ whole genome shotgun (WGS) entry which is preliminary data.</text>
</comment>
<proteinExistence type="inferred from homology"/>
<dbReference type="PATRIC" id="fig|1203610.3.peg.3165"/>
<feature type="domain" description="SusD-like N-terminal" evidence="8">
    <location>
        <begin position="22"/>
        <end position="214"/>
    </location>
</feature>
<feature type="domain" description="RagB/SusD" evidence="7">
    <location>
        <begin position="260"/>
        <end position="594"/>
    </location>
</feature>
<evidence type="ECO:0008006" key="11">
    <source>
        <dbReference type="Google" id="ProtNLM"/>
    </source>
</evidence>
<dbReference type="RefSeq" id="WP_028726095.1">
    <property type="nucleotide sequence ID" value="NZ_AUAE01000008.1"/>
</dbReference>
<dbReference type="HOGENOM" id="CLU_015553_1_1_10"/>
<evidence type="ECO:0000256" key="2">
    <source>
        <dbReference type="ARBA" id="ARBA00006275"/>
    </source>
</evidence>
<dbReference type="Pfam" id="PF14322">
    <property type="entry name" value="SusD-like_3"/>
    <property type="match status" value="1"/>
</dbReference>
<keyword evidence="10" id="KW-1185">Reference proteome</keyword>
<evidence type="ECO:0000259" key="8">
    <source>
        <dbReference type="Pfam" id="PF14322"/>
    </source>
</evidence>
<dbReference type="InterPro" id="IPR011990">
    <property type="entry name" value="TPR-like_helical_dom_sf"/>
</dbReference>
<evidence type="ECO:0000256" key="1">
    <source>
        <dbReference type="ARBA" id="ARBA00004442"/>
    </source>
</evidence>
<feature type="chain" id="PRO_5002489727" description="RagB/SusD domain-containing protein" evidence="6">
    <location>
        <begin position="21"/>
        <end position="594"/>
    </location>
</feature>